<comment type="caution">
    <text evidence="3">The sequence shown here is derived from an EMBL/GenBank/DDBJ whole genome shotgun (WGS) entry which is preliminary data.</text>
</comment>
<protein>
    <submittedName>
        <fullName evidence="3">Uncharacterized protein</fullName>
    </submittedName>
</protein>
<gene>
    <name evidence="3" type="ORF">HYFRA_00006214</name>
</gene>
<keyword evidence="4" id="KW-1185">Reference proteome</keyword>
<evidence type="ECO:0000256" key="2">
    <source>
        <dbReference type="SAM" id="Phobius"/>
    </source>
</evidence>
<organism evidence="3 4">
    <name type="scientific">Hymenoscyphus fraxineus</name>
    <dbReference type="NCBI Taxonomy" id="746836"/>
    <lineage>
        <taxon>Eukaryota</taxon>
        <taxon>Fungi</taxon>
        <taxon>Dikarya</taxon>
        <taxon>Ascomycota</taxon>
        <taxon>Pezizomycotina</taxon>
        <taxon>Leotiomycetes</taxon>
        <taxon>Helotiales</taxon>
        <taxon>Helotiaceae</taxon>
        <taxon>Hymenoscyphus</taxon>
    </lineage>
</organism>
<keyword evidence="2" id="KW-1133">Transmembrane helix</keyword>
<feature type="non-terminal residue" evidence="3">
    <location>
        <position position="328"/>
    </location>
</feature>
<dbReference type="OrthoDB" id="10508447at2759"/>
<feature type="region of interest" description="Disordered" evidence="1">
    <location>
        <begin position="86"/>
        <end position="114"/>
    </location>
</feature>
<feature type="region of interest" description="Disordered" evidence="1">
    <location>
        <begin position="1"/>
        <end position="26"/>
    </location>
</feature>
<keyword evidence="2" id="KW-0812">Transmembrane</keyword>
<feature type="compositionally biased region" description="Basic and acidic residues" evidence="1">
    <location>
        <begin position="86"/>
        <end position="108"/>
    </location>
</feature>
<feature type="region of interest" description="Disordered" evidence="1">
    <location>
        <begin position="277"/>
        <end position="328"/>
    </location>
</feature>
<reference evidence="3" key="1">
    <citation type="submission" date="2021-07" db="EMBL/GenBank/DDBJ databases">
        <authorList>
            <person name="Durling M."/>
        </authorList>
    </citation>
    <scope>NUCLEOTIDE SEQUENCE</scope>
</reference>
<evidence type="ECO:0000313" key="4">
    <source>
        <dbReference type="Proteomes" id="UP000696280"/>
    </source>
</evidence>
<proteinExistence type="predicted"/>
<feature type="compositionally biased region" description="Basic and acidic residues" evidence="1">
    <location>
        <begin position="282"/>
        <end position="303"/>
    </location>
</feature>
<feature type="compositionally biased region" description="Basic residues" evidence="1">
    <location>
        <begin position="304"/>
        <end position="313"/>
    </location>
</feature>
<feature type="compositionally biased region" description="Polar residues" evidence="1">
    <location>
        <begin position="1"/>
        <end position="25"/>
    </location>
</feature>
<name>A0A9N9L7I3_9HELO</name>
<evidence type="ECO:0000313" key="3">
    <source>
        <dbReference type="EMBL" id="CAG8961676.1"/>
    </source>
</evidence>
<evidence type="ECO:0000256" key="1">
    <source>
        <dbReference type="SAM" id="MobiDB-lite"/>
    </source>
</evidence>
<dbReference type="Proteomes" id="UP000696280">
    <property type="component" value="Unassembled WGS sequence"/>
</dbReference>
<dbReference type="AlphaFoldDB" id="A0A9N9L7I3"/>
<sequence length="328" mass="37224">MEKSNHPTSQYFPTNTYLTPSTSSSDLEKGYALYYGDEPFPVEDASRTRFKAVRPTLEVREDGTVVLGTSFEDAVPKEFTVILPKNADKEIDGDKDGKGQGQGEKGEDVGPEDSDAFNLYSDAESKDEIDYEDSVGEDVQGTIPVAEKGKEKEKEEDSVPVNTPFFIFLHLCVLFLVAYLRFWIYIAGWLAVFKDFQRYLQKKRLTSRQNHLSQQHTLHTHLTTLSPSLPTPNTLPTLLTNPETKHKTITTELTLYSLALKARKWAHRSQALEEEMAFAQTDEGKKKDEETMKGLERQWEERKKAKKERKRVTRSAARGKGGKMGGYD</sequence>
<keyword evidence="2" id="KW-0472">Membrane</keyword>
<accession>A0A9N9L7I3</accession>
<dbReference type="EMBL" id="CAJVRL010000115">
    <property type="protein sequence ID" value="CAG8961676.1"/>
    <property type="molecule type" value="Genomic_DNA"/>
</dbReference>
<feature type="transmembrane region" description="Helical" evidence="2">
    <location>
        <begin position="165"/>
        <end position="193"/>
    </location>
</feature>